<dbReference type="InterPro" id="IPR017871">
    <property type="entry name" value="ABC_transporter-like_CS"/>
</dbReference>
<dbReference type="AlphaFoldDB" id="A0A0S4QVK9"/>
<dbReference type="InterPro" id="IPR003439">
    <property type="entry name" value="ABC_transporter-like_ATP-bd"/>
</dbReference>
<evidence type="ECO:0000259" key="6">
    <source>
        <dbReference type="PROSITE" id="PS50893"/>
    </source>
</evidence>
<evidence type="ECO:0000313" key="7">
    <source>
        <dbReference type="EMBL" id="CUU59257.1"/>
    </source>
</evidence>
<keyword evidence="5" id="KW-0029">Amino-acid transport</keyword>
<keyword evidence="3" id="KW-0547">Nucleotide-binding</keyword>
<dbReference type="PANTHER" id="PTHR43820:SF4">
    <property type="entry name" value="HIGH-AFFINITY BRANCHED-CHAIN AMINO ACID TRANSPORT ATP-BINDING PROTEIN LIVF"/>
    <property type="match status" value="1"/>
</dbReference>
<dbReference type="PANTHER" id="PTHR43820">
    <property type="entry name" value="HIGH-AFFINITY BRANCHED-CHAIN AMINO ACID TRANSPORT ATP-BINDING PROTEIN LIVF"/>
    <property type="match status" value="1"/>
</dbReference>
<name>A0A0S4QVK9_9ACTN</name>
<dbReference type="InterPro" id="IPR052156">
    <property type="entry name" value="BCAA_Transport_ATP-bd_LivF"/>
</dbReference>
<dbReference type="InterPro" id="IPR003593">
    <property type="entry name" value="AAA+_ATPase"/>
</dbReference>
<gene>
    <name evidence="7" type="ORF">Ga0074812_12634</name>
</gene>
<comment type="similarity">
    <text evidence="1">Belongs to the ABC transporter superfamily.</text>
</comment>
<protein>
    <submittedName>
        <fullName evidence="7">Branched-chain amino acid transport system ATP-binding protein</fullName>
    </submittedName>
</protein>
<dbReference type="GO" id="GO:0005524">
    <property type="term" value="F:ATP binding"/>
    <property type="evidence" value="ECO:0007669"/>
    <property type="project" value="UniProtKB-KW"/>
</dbReference>
<dbReference type="RefSeq" id="WP_091283204.1">
    <property type="nucleotide sequence ID" value="NZ_FAOZ01000026.1"/>
</dbReference>
<dbReference type="GO" id="GO:0016887">
    <property type="term" value="F:ATP hydrolysis activity"/>
    <property type="evidence" value="ECO:0007669"/>
    <property type="project" value="InterPro"/>
</dbReference>
<evidence type="ECO:0000256" key="3">
    <source>
        <dbReference type="ARBA" id="ARBA00022741"/>
    </source>
</evidence>
<dbReference type="PROSITE" id="PS50893">
    <property type="entry name" value="ABC_TRANSPORTER_2"/>
    <property type="match status" value="1"/>
</dbReference>
<reference evidence="8" key="1">
    <citation type="submission" date="2015-11" db="EMBL/GenBank/DDBJ databases">
        <authorList>
            <person name="Varghese N."/>
        </authorList>
    </citation>
    <scope>NUCLEOTIDE SEQUENCE [LARGE SCALE GENOMIC DNA]</scope>
    <source>
        <strain evidence="8">DSM 45899</strain>
    </source>
</reference>
<dbReference type="InterPro" id="IPR027417">
    <property type="entry name" value="P-loop_NTPase"/>
</dbReference>
<dbReference type="EMBL" id="FAOZ01000026">
    <property type="protein sequence ID" value="CUU59257.1"/>
    <property type="molecule type" value="Genomic_DNA"/>
</dbReference>
<evidence type="ECO:0000256" key="2">
    <source>
        <dbReference type="ARBA" id="ARBA00022448"/>
    </source>
</evidence>
<dbReference type="GO" id="GO:0015658">
    <property type="term" value="F:branched-chain amino acid transmembrane transporter activity"/>
    <property type="evidence" value="ECO:0007669"/>
    <property type="project" value="TreeGrafter"/>
</dbReference>
<dbReference type="Gene3D" id="3.40.50.300">
    <property type="entry name" value="P-loop containing nucleotide triphosphate hydrolases"/>
    <property type="match status" value="1"/>
</dbReference>
<dbReference type="Proteomes" id="UP000198802">
    <property type="component" value="Unassembled WGS sequence"/>
</dbReference>
<evidence type="ECO:0000313" key="8">
    <source>
        <dbReference type="Proteomes" id="UP000198802"/>
    </source>
</evidence>
<organism evidence="7 8">
    <name type="scientific">Parafrankia irregularis</name>
    <dbReference type="NCBI Taxonomy" id="795642"/>
    <lineage>
        <taxon>Bacteria</taxon>
        <taxon>Bacillati</taxon>
        <taxon>Actinomycetota</taxon>
        <taxon>Actinomycetes</taxon>
        <taxon>Frankiales</taxon>
        <taxon>Frankiaceae</taxon>
        <taxon>Parafrankia</taxon>
    </lineage>
</organism>
<evidence type="ECO:0000256" key="5">
    <source>
        <dbReference type="ARBA" id="ARBA00022970"/>
    </source>
</evidence>
<sequence>MTTRLECAGLTGGHGSATAFRDVDLTVEEGTVLALLGPNGAGKTTLLLTLAGLLPAKAGTVAVDGATLRGGRPALANRTGVVLVPDNRCLFTTLTVEENLRTAARRTGPKPRTMLEVFPELDKRWDVPAGALSGGEQQMLVMARALIQRPRVLLVDELSMGLAPLVVESLFETVGRIASDHGCAVVLVEQHVRIALEVADQAVILNRGSIVLRSPARELAAAPEQLEAAYFGGHATRTDPKS</sequence>
<evidence type="ECO:0000256" key="1">
    <source>
        <dbReference type="ARBA" id="ARBA00005417"/>
    </source>
</evidence>
<keyword evidence="8" id="KW-1185">Reference proteome</keyword>
<dbReference type="SUPFAM" id="SSF52540">
    <property type="entry name" value="P-loop containing nucleoside triphosphate hydrolases"/>
    <property type="match status" value="1"/>
</dbReference>
<evidence type="ECO:0000256" key="4">
    <source>
        <dbReference type="ARBA" id="ARBA00022840"/>
    </source>
</evidence>
<dbReference type="SMART" id="SM00382">
    <property type="entry name" value="AAA"/>
    <property type="match status" value="1"/>
</dbReference>
<accession>A0A0S4QVK9</accession>
<keyword evidence="2" id="KW-0813">Transport</keyword>
<feature type="domain" description="ABC transporter" evidence="6">
    <location>
        <begin position="5"/>
        <end position="232"/>
    </location>
</feature>
<dbReference type="Pfam" id="PF00005">
    <property type="entry name" value="ABC_tran"/>
    <property type="match status" value="1"/>
</dbReference>
<proteinExistence type="inferred from homology"/>
<dbReference type="GO" id="GO:0015807">
    <property type="term" value="P:L-amino acid transport"/>
    <property type="evidence" value="ECO:0007669"/>
    <property type="project" value="TreeGrafter"/>
</dbReference>
<keyword evidence="4 7" id="KW-0067">ATP-binding</keyword>
<dbReference type="PROSITE" id="PS00211">
    <property type="entry name" value="ABC_TRANSPORTER_1"/>
    <property type="match status" value="1"/>
</dbReference>